<dbReference type="InterPro" id="IPR036249">
    <property type="entry name" value="Thioredoxin-like_sf"/>
</dbReference>
<evidence type="ECO:0000256" key="1">
    <source>
        <dbReference type="PROSITE-ProRule" id="PRU01282"/>
    </source>
</evidence>
<dbReference type="EMBL" id="DVNH01000006">
    <property type="protein sequence ID" value="HIU51157.1"/>
    <property type="molecule type" value="Genomic_DNA"/>
</dbReference>
<evidence type="ECO:0000313" key="2">
    <source>
        <dbReference type="EMBL" id="HIU51157.1"/>
    </source>
</evidence>
<dbReference type="PROSITE" id="PS51353">
    <property type="entry name" value="ARSC"/>
    <property type="match status" value="1"/>
</dbReference>
<gene>
    <name evidence="2" type="ORF">IAB70_00805</name>
</gene>
<accession>A0A9D1S971</accession>
<dbReference type="Proteomes" id="UP000824093">
    <property type="component" value="Unassembled WGS sequence"/>
</dbReference>
<dbReference type="AlphaFoldDB" id="A0A9D1S971"/>
<dbReference type="Gene3D" id="3.40.30.10">
    <property type="entry name" value="Glutaredoxin"/>
    <property type="match status" value="1"/>
</dbReference>
<reference evidence="2" key="1">
    <citation type="submission" date="2020-10" db="EMBL/GenBank/DDBJ databases">
        <authorList>
            <person name="Gilroy R."/>
        </authorList>
    </citation>
    <scope>NUCLEOTIDE SEQUENCE</scope>
    <source>
        <strain evidence="2">CHK195-15760</strain>
    </source>
</reference>
<comment type="similarity">
    <text evidence="1">Belongs to the ArsC family.</text>
</comment>
<dbReference type="NCBIfam" id="TIGR01617">
    <property type="entry name" value="arsC_related"/>
    <property type="match status" value="1"/>
</dbReference>
<dbReference type="InterPro" id="IPR006660">
    <property type="entry name" value="Arsenate_reductase-like"/>
</dbReference>
<comment type="caution">
    <text evidence="2">The sequence shown here is derived from an EMBL/GenBank/DDBJ whole genome shotgun (WGS) entry which is preliminary data.</text>
</comment>
<dbReference type="SUPFAM" id="SSF52833">
    <property type="entry name" value="Thioredoxin-like"/>
    <property type="match status" value="1"/>
</dbReference>
<proteinExistence type="inferred from homology"/>
<dbReference type="PANTHER" id="PTHR30041:SF8">
    <property type="entry name" value="PROTEIN YFFB"/>
    <property type="match status" value="1"/>
</dbReference>
<dbReference type="InterPro" id="IPR006504">
    <property type="entry name" value="Tscrpt_reg_Spx/MgsR"/>
</dbReference>
<dbReference type="Pfam" id="PF03960">
    <property type="entry name" value="ArsC"/>
    <property type="match status" value="1"/>
</dbReference>
<sequence>MKVLLIGYPKCSTCKNASKFLEEKKIEYEYRNIVEECPKKEELKIWIKQSGYPIRKFFNTSGNVYKSLNLKEKMEHLSDEEKLDLLSSNGMLIKRPILINGDQVLVGFKKEEWEKI</sequence>
<dbReference type="PROSITE" id="PS51354">
    <property type="entry name" value="GLUTAREDOXIN_2"/>
    <property type="match status" value="1"/>
</dbReference>
<reference evidence="2" key="2">
    <citation type="journal article" date="2021" name="PeerJ">
        <title>Extensive microbial diversity within the chicken gut microbiome revealed by metagenomics and culture.</title>
        <authorList>
            <person name="Gilroy R."/>
            <person name="Ravi A."/>
            <person name="Getino M."/>
            <person name="Pursley I."/>
            <person name="Horton D.L."/>
            <person name="Alikhan N.F."/>
            <person name="Baker D."/>
            <person name="Gharbi K."/>
            <person name="Hall N."/>
            <person name="Watson M."/>
            <person name="Adriaenssens E.M."/>
            <person name="Foster-Nyarko E."/>
            <person name="Jarju S."/>
            <person name="Secka A."/>
            <person name="Antonio M."/>
            <person name="Oren A."/>
            <person name="Chaudhuri R.R."/>
            <person name="La Ragione R."/>
            <person name="Hildebrand F."/>
            <person name="Pallen M.J."/>
        </authorList>
    </citation>
    <scope>NUCLEOTIDE SEQUENCE</scope>
    <source>
        <strain evidence="2">CHK195-15760</strain>
    </source>
</reference>
<name>A0A9D1S971_9FIRM</name>
<dbReference type="PANTHER" id="PTHR30041">
    <property type="entry name" value="ARSENATE REDUCTASE"/>
    <property type="match status" value="1"/>
</dbReference>
<dbReference type="CDD" id="cd03036">
    <property type="entry name" value="ArsC_like"/>
    <property type="match status" value="1"/>
</dbReference>
<organism evidence="2 3">
    <name type="scientific">Candidatus Merdicola faecigallinarum</name>
    <dbReference type="NCBI Taxonomy" id="2840862"/>
    <lineage>
        <taxon>Bacteria</taxon>
        <taxon>Bacillati</taxon>
        <taxon>Bacillota</taxon>
        <taxon>Clostridia</taxon>
        <taxon>Candidatus Merdicola</taxon>
    </lineage>
</organism>
<protein>
    <submittedName>
        <fullName evidence="2">Arsenate reductase family protein</fullName>
    </submittedName>
</protein>
<evidence type="ECO:0000313" key="3">
    <source>
        <dbReference type="Proteomes" id="UP000824093"/>
    </source>
</evidence>